<dbReference type="EMBL" id="ANNE01000017">
    <property type="protein sequence ID" value="ERJ21611.1"/>
    <property type="molecule type" value="Genomic_DNA"/>
</dbReference>
<sequence length="65" mass="7356">MFKAPTVRTDATAGEMAGLFYFLAKGAESYTAKDAKREIYNIIVVKLNEDIFKITAKKLEIKRIL</sequence>
<accession>U2ED83</accession>
<dbReference type="Proteomes" id="UP000016636">
    <property type="component" value="Unassembled WGS sequence"/>
</dbReference>
<evidence type="ECO:0000313" key="2">
    <source>
        <dbReference type="Proteomes" id="UP000016636"/>
    </source>
</evidence>
<dbReference type="PATRIC" id="fig|1242966.3.peg.1616"/>
<proteinExistence type="predicted"/>
<organism evidence="1 2">
    <name type="scientific">Campylobacter concisus UNSW3</name>
    <dbReference type="NCBI Taxonomy" id="1242966"/>
    <lineage>
        <taxon>Bacteria</taxon>
        <taxon>Pseudomonadati</taxon>
        <taxon>Campylobacterota</taxon>
        <taxon>Epsilonproteobacteria</taxon>
        <taxon>Campylobacterales</taxon>
        <taxon>Campylobacteraceae</taxon>
        <taxon>Campylobacter</taxon>
    </lineage>
</organism>
<evidence type="ECO:0000313" key="1">
    <source>
        <dbReference type="EMBL" id="ERJ21611.1"/>
    </source>
</evidence>
<protein>
    <submittedName>
        <fullName evidence="1">Uncharacterized protein</fullName>
    </submittedName>
</protein>
<dbReference type="AlphaFoldDB" id="U2ED83"/>
<name>U2ED83_9BACT</name>
<comment type="caution">
    <text evidence="1">The sequence shown here is derived from an EMBL/GenBank/DDBJ whole genome shotgun (WGS) entry which is preliminary data.</text>
</comment>
<reference evidence="1 2" key="1">
    <citation type="journal article" date="2013" name="BMC Genomics">
        <title>Comparative genomics of Campylobacter concisus isolates reveals genetic diversity and provides insights into disease association.</title>
        <authorList>
            <person name="Deshpande N.P."/>
            <person name="Kaakoush N.O."/>
            <person name="Wilkins M.R."/>
            <person name="Mitchell H.M."/>
        </authorList>
    </citation>
    <scope>NUCLEOTIDE SEQUENCE [LARGE SCALE GENOMIC DNA]</scope>
    <source>
        <strain evidence="1 2">UNSW3</strain>
    </source>
</reference>
<gene>
    <name evidence="1" type="ORF">UNSW3_173</name>
</gene>